<evidence type="ECO:0000313" key="2">
    <source>
        <dbReference type="Proteomes" id="UP001058974"/>
    </source>
</evidence>
<reference evidence="1 2" key="1">
    <citation type="journal article" date="2022" name="Nat. Genet.">
        <title>Improved pea reference genome and pan-genome highlight genomic features and evolutionary characteristics.</title>
        <authorList>
            <person name="Yang T."/>
            <person name="Liu R."/>
            <person name="Luo Y."/>
            <person name="Hu S."/>
            <person name="Wang D."/>
            <person name="Wang C."/>
            <person name="Pandey M.K."/>
            <person name="Ge S."/>
            <person name="Xu Q."/>
            <person name="Li N."/>
            <person name="Li G."/>
            <person name="Huang Y."/>
            <person name="Saxena R.K."/>
            <person name="Ji Y."/>
            <person name="Li M."/>
            <person name="Yan X."/>
            <person name="He Y."/>
            <person name="Liu Y."/>
            <person name="Wang X."/>
            <person name="Xiang C."/>
            <person name="Varshney R.K."/>
            <person name="Ding H."/>
            <person name="Gao S."/>
            <person name="Zong X."/>
        </authorList>
    </citation>
    <scope>NUCLEOTIDE SEQUENCE [LARGE SCALE GENOMIC DNA]</scope>
    <source>
        <strain evidence="1 2">cv. Zhongwan 6</strain>
    </source>
</reference>
<dbReference type="Proteomes" id="UP001058974">
    <property type="component" value="Chromosome 4"/>
</dbReference>
<accession>A0A9D4XEJ0</accession>
<dbReference type="EMBL" id="JAMSHJ010000004">
    <property type="protein sequence ID" value="KAI5419579.1"/>
    <property type="molecule type" value="Genomic_DNA"/>
</dbReference>
<dbReference type="Gramene" id="Psat04G0366300-T1">
    <property type="protein sequence ID" value="KAI5419579.1"/>
    <property type="gene ID" value="KIW84_043663"/>
</dbReference>
<evidence type="ECO:0000313" key="1">
    <source>
        <dbReference type="EMBL" id="KAI5419579.1"/>
    </source>
</evidence>
<dbReference type="AlphaFoldDB" id="A0A9D4XEJ0"/>
<proteinExistence type="predicted"/>
<organism evidence="1 2">
    <name type="scientific">Pisum sativum</name>
    <name type="common">Garden pea</name>
    <name type="synonym">Lathyrus oleraceus</name>
    <dbReference type="NCBI Taxonomy" id="3888"/>
    <lineage>
        <taxon>Eukaryota</taxon>
        <taxon>Viridiplantae</taxon>
        <taxon>Streptophyta</taxon>
        <taxon>Embryophyta</taxon>
        <taxon>Tracheophyta</taxon>
        <taxon>Spermatophyta</taxon>
        <taxon>Magnoliopsida</taxon>
        <taxon>eudicotyledons</taxon>
        <taxon>Gunneridae</taxon>
        <taxon>Pentapetalae</taxon>
        <taxon>rosids</taxon>
        <taxon>fabids</taxon>
        <taxon>Fabales</taxon>
        <taxon>Fabaceae</taxon>
        <taxon>Papilionoideae</taxon>
        <taxon>50 kb inversion clade</taxon>
        <taxon>NPAAA clade</taxon>
        <taxon>Hologalegina</taxon>
        <taxon>IRL clade</taxon>
        <taxon>Fabeae</taxon>
        <taxon>Lathyrus</taxon>
    </lineage>
</organism>
<protein>
    <submittedName>
        <fullName evidence="1">Uncharacterized protein</fullName>
    </submittedName>
</protein>
<keyword evidence="2" id="KW-1185">Reference proteome</keyword>
<gene>
    <name evidence="1" type="ORF">KIW84_043663</name>
</gene>
<sequence>MNCKEDALSNVLVDTCSSLNVLPKYTLVRLSYQGTPMRKLKFVKNGMLVILGGEKAMFVTHMSSFTYVEAEEEFGTPFQALSVSDEVQKTGAYMSSLKDAREVVQVGGTDK</sequence>
<comment type="caution">
    <text evidence="1">The sequence shown here is derived from an EMBL/GenBank/DDBJ whole genome shotgun (WGS) entry which is preliminary data.</text>
</comment>
<name>A0A9D4XEJ0_PEA</name>